<dbReference type="Proteomes" id="UP000427373">
    <property type="component" value="Chromosome"/>
</dbReference>
<feature type="coiled-coil region" evidence="2">
    <location>
        <begin position="59"/>
        <end position="101"/>
    </location>
</feature>
<dbReference type="GO" id="GO:0016990">
    <property type="term" value="F:arginine deiminase activity"/>
    <property type="evidence" value="ECO:0007669"/>
    <property type="project" value="InterPro"/>
</dbReference>
<accession>A0A650CG58</accession>
<organism evidence="3 4">
    <name type="scientific">Sulfurisphaera ohwakuensis</name>
    <dbReference type="NCBI Taxonomy" id="69656"/>
    <lineage>
        <taxon>Archaea</taxon>
        <taxon>Thermoproteota</taxon>
        <taxon>Thermoprotei</taxon>
        <taxon>Sulfolobales</taxon>
        <taxon>Sulfolobaceae</taxon>
        <taxon>Sulfurisphaera</taxon>
    </lineage>
</organism>
<keyword evidence="2" id="KW-0175">Coiled coil</keyword>
<dbReference type="GO" id="GO:0019546">
    <property type="term" value="P:L-arginine deiminase pathway"/>
    <property type="evidence" value="ECO:0007669"/>
    <property type="project" value="TreeGrafter"/>
</dbReference>
<dbReference type="KEGG" id="soh:D1869_05830"/>
<dbReference type="PANTHER" id="PTHR47271">
    <property type="entry name" value="ARGININE DEIMINASE"/>
    <property type="match status" value="1"/>
</dbReference>
<dbReference type="SUPFAM" id="SSF55909">
    <property type="entry name" value="Pentein"/>
    <property type="match status" value="1"/>
</dbReference>
<keyword evidence="4" id="KW-1185">Reference proteome</keyword>
<dbReference type="EMBL" id="CP045484">
    <property type="protein sequence ID" value="QGR16759.1"/>
    <property type="molecule type" value="Genomic_DNA"/>
</dbReference>
<dbReference type="AlphaFoldDB" id="A0A650CG58"/>
<proteinExistence type="predicted"/>
<evidence type="ECO:0000256" key="1">
    <source>
        <dbReference type="ARBA" id="ARBA00022801"/>
    </source>
</evidence>
<evidence type="ECO:0000256" key="2">
    <source>
        <dbReference type="SAM" id="Coils"/>
    </source>
</evidence>
<dbReference type="Gene3D" id="1.10.3930.10">
    <property type="entry name" value="Arginine deiminase"/>
    <property type="match status" value="1"/>
</dbReference>
<dbReference type="InterPro" id="IPR003876">
    <property type="entry name" value="Arg_deiminase"/>
</dbReference>
<gene>
    <name evidence="3" type="ORF">D1869_05830</name>
</gene>
<evidence type="ECO:0000313" key="3">
    <source>
        <dbReference type="EMBL" id="QGR16759.1"/>
    </source>
</evidence>
<evidence type="ECO:0000313" key="4">
    <source>
        <dbReference type="Proteomes" id="UP000427373"/>
    </source>
</evidence>
<dbReference type="OrthoDB" id="371705at2157"/>
<keyword evidence="1" id="KW-0378">Hydrolase</keyword>
<dbReference type="Pfam" id="PF02274">
    <property type="entry name" value="ADI"/>
    <property type="match status" value="1"/>
</dbReference>
<name>A0A650CG58_SULOH</name>
<dbReference type="Gene3D" id="3.75.10.10">
    <property type="entry name" value="L-arginine/glycine Amidinotransferase, Chain A"/>
    <property type="match status" value="1"/>
</dbReference>
<sequence>MFMLVNVKAEYSPLKKVVVASPGGEKYKLTPKTIYELQYAEIPDPVELKAEHDEFIKKLKDNGVEVVNLRDEIKKLNRETLEKLVLQRSECKLNLDSLDREKLADILISGLSAQEARELGANLLLTESEEFCVKPLVNVMFTRDPGMVIGKTYIMGKMRWESRRDEPLVFKEILKPENVLEVRNGYFEGGDFFPLDGKLVMGFGTRSSGIGVSSVVPKLIELGEIDEAILVKLETPELHPNKGIGHLDTVFGIPSKDVIVYYKSLLDNMKVYIYKGKDIVRDQRPLREVLKDYLSKDLRVINIGNAEYFSEEREHWLLASNIIVIDKSKIIAYEHNRITNKLMEEAGIKVITFKGNEIIKEGGERSGPRCMTLPIEKN</sequence>
<reference evidence="3 4" key="1">
    <citation type="submission" date="2019-10" db="EMBL/GenBank/DDBJ databases">
        <title>Genome Sequences from Six Type Strain Members of the Archaeal Family Sulfolobaceae: Acidianus ambivalens, Acidianus infernus, Metallosphaera prunae, Stygiolobus azoricus, Sulfolobus metallicus, and Sulfurisphaera ohwakuensis.</title>
        <authorList>
            <person name="Counts J.A."/>
            <person name="Kelly R.M."/>
        </authorList>
    </citation>
    <scope>NUCLEOTIDE SEQUENCE [LARGE SCALE GENOMIC DNA]</scope>
    <source>
        <strain evidence="3 4">TA-1</strain>
    </source>
</reference>
<dbReference type="PANTHER" id="PTHR47271:SF2">
    <property type="entry name" value="ARGININE DEIMINASE"/>
    <property type="match status" value="1"/>
</dbReference>
<dbReference type="PRINTS" id="PR01466">
    <property type="entry name" value="ARGDEIMINASE"/>
</dbReference>
<protein>
    <submittedName>
        <fullName evidence="3">Arginine deiminase</fullName>
    </submittedName>
</protein>